<dbReference type="Proteomes" id="UP000193689">
    <property type="component" value="Unassembled WGS sequence"/>
</dbReference>
<name>A0A1Y2DNA8_9PEZI</name>
<evidence type="ECO:0000313" key="2">
    <source>
        <dbReference type="Proteomes" id="UP000193689"/>
    </source>
</evidence>
<sequence>MCQPTCLTPPCPQFSHGRYIHSDSCEYTTCAYLLPGADLQFCPALHLLPRRHLHAARNLQIKISVLSSSGEDAQSSSGPIVVSKFSCKGRDPVMVWRRLASLVEEVDQGAEESGNDSEGIREVKLDLGVANARYADVVAVLRVHVKGDATEGQSAEELAALAERFERLNGYFLSGKR</sequence>
<comment type="caution">
    <text evidence="1">The sequence shown here is derived from an EMBL/GenBank/DDBJ whole genome shotgun (WGS) entry which is preliminary data.</text>
</comment>
<gene>
    <name evidence="1" type="ORF">BCR38DRAFT_487682</name>
</gene>
<keyword evidence="2" id="KW-1185">Reference proteome</keyword>
<dbReference type="GeneID" id="63780395"/>
<accession>A0A1Y2DNA8</accession>
<proteinExistence type="predicted"/>
<reference evidence="1 2" key="1">
    <citation type="submission" date="2016-07" db="EMBL/GenBank/DDBJ databases">
        <title>Pervasive Adenine N6-methylation of Active Genes in Fungi.</title>
        <authorList>
            <consortium name="DOE Joint Genome Institute"/>
            <person name="Mondo S.J."/>
            <person name="Dannebaum R.O."/>
            <person name="Kuo R.C."/>
            <person name="Labutti K."/>
            <person name="Haridas S."/>
            <person name="Kuo A."/>
            <person name="Salamov A."/>
            <person name="Ahrendt S.R."/>
            <person name="Lipzen A."/>
            <person name="Sullivan W."/>
            <person name="Andreopoulos W.B."/>
            <person name="Clum A."/>
            <person name="Lindquist E."/>
            <person name="Daum C."/>
            <person name="Ramamoorthy G.K."/>
            <person name="Gryganskyi A."/>
            <person name="Culley D."/>
            <person name="Magnuson J.K."/>
            <person name="James T.Y."/>
            <person name="O'Malley M.A."/>
            <person name="Stajich J.E."/>
            <person name="Spatafora J.W."/>
            <person name="Visel A."/>
            <person name="Grigoriev I.V."/>
        </authorList>
    </citation>
    <scope>NUCLEOTIDE SEQUENCE [LARGE SCALE GENOMIC DNA]</scope>
    <source>
        <strain evidence="1 2">CBS 129021</strain>
    </source>
</reference>
<dbReference type="InParanoid" id="A0A1Y2DNA8"/>
<dbReference type="AlphaFoldDB" id="A0A1Y2DNA8"/>
<evidence type="ECO:0000313" key="1">
    <source>
        <dbReference type="EMBL" id="ORY60626.1"/>
    </source>
</evidence>
<dbReference type="RefSeq" id="XP_040712853.1">
    <property type="nucleotide sequence ID" value="XM_040864183.1"/>
</dbReference>
<organism evidence="1 2">
    <name type="scientific">Pseudomassariella vexata</name>
    <dbReference type="NCBI Taxonomy" id="1141098"/>
    <lineage>
        <taxon>Eukaryota</taxon>
        <taxon>Fungi</taxon>
        <taxon>Dikarya</taxon>
        <taxon>Ascomycota</taxon>
        <taxon>Pezizomycotina</taxon>
        <taxon>Sordariomycetes</taxon>
        <taxon>Xylariomycetidae</taxon>
        <taxon>Amphisphaeriales</taxon>
        <taxon>Pseudomassariaceae</taxon>
        <taxon>Pseudomassariella</taxon>
    </lineage>
</organism>
<protein>
    <submittedName>
        <fullName evidence="1">Uncharacterized protein</fullName>
    </submittedName>
</protein>
<dbReference type="EMBL" id="MCFJ01000011">
    <property type="protein sequence ID" value="ORY60626.1"/>
    <property type="molecule type" value="Genomic_DNA"/>
</dbReference>